<keyword evidence="7" id="KW-1185">Reference proteome</keyword>
<dbReference type="InterPro" id="IPR058792">
    <property type="entry name" value="Beta-barrel_RND_2"/>
</dbReference>
<dbReference type="Pfam" id="PF25954">
    <property type="entry name" value="Beta-barrel_RND_2"/>
    <property type="match status" value="1"/>
</dbReference>
<dbReference type="InterPro" id="IPR006143">
    <property type="entry name" value="RND_pump_MFP"/>
</dbReference>
<feature type="coiled-coil region" evidence="2">
    <location>
        <begin position="96"/>
        <end position="123"/>
    </location>
</feature>
<feature type="domain" description="YknX-like C-terminal permuted SH3-like" evidence="5">
    <location>
        <begin position="272"/>
        <end position="340"/>
    </location>
</feature>
<accession>F3ZPY9</accession>
<dbReference type="SUPFAM" id="SSF111369">
    <property type="entry name" value="HlyD-like secretion proteins"/>
    <property type="match status" value="1"/>
</dbReference>
<proteinExistence type="inferred from homology"/>
<gene>
    <name evidence="6" type="ORF">Bcop_0212</name>
</gene>
<dbReference type="NCBIfam" id="TIGR01730">
    <property type="entry name" value="RND_mfp"/>
    <property type="match status" value="1"/>
</dbReference>
<dbReference type="GO" id="GO:1990281">
    <property type="term" value="C:efflux pump complex"/>
    <property type="evidence" value="ECO:0007669"/>
    <property type="project" value="TreeGrafter"/>
</dbReference>
<dbReference type="GO" id="GO:0015562">
    <property type="term" value="F:efflux transmembrane transporter activity"/>
    <property type="evidence" value="ECO:0007669"/>
    <property type="project" value="TreeGrafter"/>
</dbReference>
<dbReference type="Pfam" id="PF25989">
    <property type="entry name" value="YknX_C"/>
    <property type="match status" value="1"/>
</dbReference>
<evidence type="ECO:0000313" key="6">
    <source>
        <dbReference type="EMBL" id="EGJ70431.1"/>
    </source>
</evidence>
<organism evidence="6 7">
    <name type="scientific">Bacteroides coprosuis DSM 18011</name>
    <dbReference type="NCBI Taxonomy" id="679937"/>
    <lineage>
        <taxon>Bacteria</taxon>
        <taxon>Pseudomonadati</taxon>
        <taxon>Bacteroidota</taxon>
        <taxon>Bacteroidia</taxon>
        <taxon>Bacteroidales</taxon>
        <taxon>Bacteroidaceae</taxon>
        <taxon>Bacteroides</taxon>
    </lineage>
</organism>
<dbReference type="PANTHER" id="PTHR30469">
    <property type="entry name" value="MULTIDRUG RESISTANCE PROTEIN MDTA"/>
    <property type="match status" value="1"/>
</dbReference>
<reference evidence="6 7" key="1">
    <citation type="journal article" date="2011" name="Stand. Genomic Sci.">
        <title>Non-contiguous finished genome sequence of Bacteroides coprosuis type strain (PC139).</title>
        <authorList>
            <person name="Land M."/>
            <person name="Held B."/>
            <person name="Gronow S."/>
            <person name="Abt B."/>
            <person name="Lucas S."/>
            <person name="Del Rio T.G."/>
            <person name="Nolan M."/>
            <person name="Tice H."/>
            <person name="Cheng J.F."/>
            <person name="Pitluck S."/>
            <person name="Liolios K."/>
            <person name="Pagani I."/>
            <person name="Ivanova N."/>
            <person name="Mavromatis K."/>
            <person name="Mikhailova N."/>
            <person name="Pati A."/>
            <person name="Tapia R."/>
            <person name="Han C."/>
            <person name="Goodwin L."/>
            <person name="Chen A."/>
            <person name="Palaniappan K."/>
            <person name="Hauser L."/>
            <person name="Brambilla E.M."/>
            <person name="Rohde M."/>
            <person name="Goker M."/>
            <person name="Detter J.C."/>
            <person name="Woyke T."/>
            <person name="Bristow J."/>
            <person name="Eisen J.A."/>
            <person name="Markowitz V."/>
            <person name="Hugenholtz P."/>
            <person name="Kyrpides N.C."/>
            <person name="Klenk H.P."/>
            <person name="Lapidus A."/>
        </authorList>
    </citation>
    <scope>NUCLEOTIDE SEQUENCE</scope>
    <source>
        <strain evidence="6 7">DSM 18011</strain>
    </source>
</reference>
<evidence type="ECO:0000256" key="2">
    <source>
        <dbReference type="SAM" id="Coils"/>
    </source>
</evidence>
<dbReference type="eggNOG" id="COG0845">
    <property type="taxonomic scope" value="Bacteria"/>
</dbReference>
<dbReference type="Gene3D" id="2.40.50.100">
    <property type="match status" value="1"/>
</dbReference>
<dbReference type="HOGENOM" id="CLU_018816_1_2_10"/>
<dbReference type="OrthoDB" id="9798190at2"/>
<dbReference type="Gene3D" id="1.10.287.470">
    <property type="entry name" value="Helix hairpin bin"/>
    <property type="match status" value="1"/>
</dbReference>
<feature type="chain" id="PRO_5003308567" evidence="3">
    <location>
        <begin position="27"/>
        <end position="344"/>
    </location>
</feature>
<sequence length="344" mass="38183">MYNLKIFLQPLALLSLLVLTSCGSNNKETSEQSSQVNESPIVKIAQVSSRPVAQIHEYTGTIEPEIKNNIAPQSPIRIDKIYVEVGDQVRKGQKLVQMDAANLKQLELQLENQKTEFNRIDELYKVGGVSKSEWDAAKTTLDVSQTSFSNLLENTSLVSPINGVVSARNYDNGDLYNGSTPVLVVEQINPVKLFINVSESFYSKVEKGASVDIKLDVYPDELFKGTISLVYPTIDPITRTFIVEVKLNNANQKVRPGMFARAILNYGTKDHVVVPDLAIVKQSGSGDRYVFVYKDGKVSYNKVELGRRMGDEYELLSGVENNSQVVIAGQSRIFNGVEVQLAQE</sequence>
<dbReference type="FunFam" id="2.40.30.170:FF:000010">
    <property type="entry name" value="Efflux RND transporter periplasmic adaptor subunit"/>
    <property type="match status" value="1"/>
</dbReference>
<dbReference type="PROSITE" id="PS51257">
    <property type="entry name" value="PROKAR_LIPOPROTEIN"/>
    <property type="match status" value="1"/>
</dbReference>
<keyword evidence="3" id="KW-0732">Signal</keyword>
<keyword evidence="2" id="KW-0175">Coiled coil</keyword>
<dbReference type="InterPro" id="IPR058637">
    <property type="entry name" value="YknX-like_C"/>
</dbReference>
<dbReference type="Gene3D" id="2.40.30.170">
    <property type="match status" value="1"/>
</dbReference>
<dbReference type="STRING" id="679937.Bcop_0212"/>
<evidence type="ECO:0000256" key="3">
    <source>
        <dbReference type="SAM" id="SignalP"/>
    </source>
</evidence>
<evidence type="ECO:0000259" key="4">
    <source>
        <dbReference type="Pfam" id="PF25954"/>
    </source>
</evidence>
<evidence type="ECO:0000256" key="1">
    <source>
        <dbReference type="ARBA" id="ARBA00009477"/>
    </source>
</evidence>
<feature type="signal peptide" evidence="3">
    <location>
        <begin position="1"/>
        <end position="26"/>
    </location>
</feature>
<dbReference type="Gene3D" id="2.40.420.20">
    <property type="match status" value="1"/>
</dbReference>
<feature type="domain" description="CusB-like beta-barrel" evidence="4">
    <location>
        <begin position="195"/>
        <end position="265"/>
    </location>
</feature>
<dbReference type="EMBL" id="CM001167">
    <property type="protein sequence ID" value="EGJ70431.1"/>
    <property type="molecule type" value="Genomic_DNA"/>
</dbReference>
<dbReference type="AlphaFoldDB" id="F3ZPY9"/>
<name>F3ZPY9_9BACE</name>
<evidence type="ECO:0000259" key="5">
    <source>
        <dbReference type="Pfam" id="PF25989"/>
    </source>
</evidence>
<comment type="similarity">
    <text evidence="1">Belongs to the membrane fusion protein (MFP) (TC 8.A.1) family.</text>
</comment>
<evidence type="ECO:0000313" key="7">
    <source>
        <dbReference type="Proteomes" id="UP000018439"/>
    </source>
</evidence>
<dbReference type="Proteomes" id="UP000018439">
    <property type="component" value="Chromosome"/>
</dbReference>
<protein>
    <submittedName>
        <fullName evidence="6">Efflux transporter, RND family, MFP subunit</fullName>
    </submittedName>
</protein>